<feature type="compositionally biased region" description="Basic and acidic residues" evidence="1">
    <location>
        <begin position="413"/>
        <end position="436"/>
    </location>
</feature>
<feature type="compositionally biased region" description="Basic and acidic residues" evidence="1">
    <location>
        <begin position="258"/>
        <end position="273"/>
    </location>
</feature>
<organism evidence="4">
    <name type="scientific">Tanacetum cinerariifolium</name>
    <name type="common">Dalmatian daisy</name>
    <name type="synonym">Chrysanthemum cinerariifolium</name>
    <dbReference type="NCBI Taxonomy" id="118510"/>
    <lineage>
        <taxon>Eukaryota</taxon>
        <taxon>Viridiplantae</taxon>
        <taxon>Streptophyta</taxon>
        <taxon>Embryophyta</taxon>
        <taxon>Tracheophyta</taxon>
        <taxon>Spermatophyta</taxon>
        <taxon>Magnoliopsida</taxon>
        <taxon>eudicotyledons</taxon>
        <taxon>Gunneridae</taxon>
        <taxon>Pentapetalae</taxon>
        <taxon>asterids</taxon>
        <taxon>campanulids</taxon>
        <taxon>Asterales</taxon>
        <taxon>Asteraceae</taxon>
        <taxon>Asteroideae</taxon>
        <taxon>Anthemideae</taxon>
        <taxon>Anthemidinae</taxon>
        <taxon>Tanacetum</taxon>
    </lineage>
</organism>
<name>A0A6L2LPI4_TANCI</name>
<dbReference type="Pfam" id="PF24626">
    <property type="entry name" value="SH3_Tf2-1"/>
    <property type="match status" value="1"/>
</dbReference>
<dbReference type="GO" id="GO:0003964">
    <property type="term" value="F:RNA-directed DNA polymerase activity"/>
    <property type="evidence" value="ECO:0007669"/>
    <property type="project" value="UniProtKB-KW"/>
</dbReference>
<comment type="caution">
    <text evidence="4">The sequence shown here is derived from an EMBL/GenBank/DDBJ whole genome shotgun (WGS) entry which is preliminary data.</text>
</comment>
<evidence type="ECO:0000313" key="4">
    <source>
        <dbReference type="EMBL" id="GEU63120.1"/>
    </source>
</evidence>
<protein>
    <submittedName>
        <fullName evidence="4">Reverse transcriptase domain-containing protein</fullName>
    </submittedName>
</protein>
<feature type="region of interest" description="Disordered" evidence="1">
    <location>
        <begin position="312"/>
        <end position="449"/>
    </location>
</feature>
<evidence type="ECO:0000256" key="2">
    <source>
        <dbReference type="SAM" id="Phobius"/>
    </source>
</evidence>
<keyword evidence="2" id="KW-1133">Transmembrane helix</keyword>
<keyword evidence="4" id="KW-0808">Transferase</keyword>
<gene>
    <name evidence="4" type="ORF">Tci_035098</name>
</gene>
<keyword evidence="2" id="KW-0812">Transmembrane</keyword>
<feature type="compositionally biased region" description="Basic residues" evidence="1">
    <location>
        <begin position="357"/>
        <end position="366"/>
    </location>
</feature>
<feature type="region of interest" description="Disordered" evidence="1">
    <location>
        <begin position="239"/>
        <end position="294"/>
    </location>
</feature>
<dbReference type="InterPro" id="IPR056924">
    <property type="entry name" value="SH3_Tf2-1"/>
</dbReference>
<sequence>MIQDTTQKIILIKQRMQDAQDRQKSYADRKRKPMEFEIRDRVMLKVSHWKGVVRFIKWGKLNPRYIGPFKVLSKVGKVAYRLELPQELSRVHHTYWIKSYKLRPLKGPITVTITTMTIINDEDDGDDESVGGVEVATREERLWWWRRVTVGMVMMCGGSVVGCGMGWCGGWWWCRRLLAGKMVGAGGEAPENERKRESSSTRFRLSGKAEKFCKAKPDEIAIRRAKLLAKIEAINKEAEEPEKQKKTKNQSKLASPFKDNEDNAEKNTEKDANESADAIAKAKKDEEAATKRSNLIVRLKAHSKELYKAKKQIHVEETKDREDSEDLHKEIEGENNEDKIREATESENEEIIDEKTKRIKKYRKKKETATTKGTKTRNIEEEEDMESNEKTKAFDSKEKKSRNNASEDEDDAESKSEQELKMTRKRKNDGAEEDTKPRKKVTLQKGSVKATRQKVHDILGIPMENTKLQDLEQRDANDPFIVEWEAQYSHLKKPTPPAIALQILSITEEDFMFKMNFITLYRSTMETLENGGRVPTKVLKCIKERDDIA</sequence>
<feature type="compositionally biased region" description="Basic and acidic residues" evidence="1">
    <location>
        <begin position="280"/>
        <end position="290"/>
    </location>
</feature>
<dbReference type="PANTHER" id="PTHR46148">
    <property type="entry name" value="CHROMO DOMAIN-CONTAINING PROTEIN"/>
    <property type="match status" value="1"/>
</dbReference>
<dbReference type="PANTHER" id="PTHR46148:SF59">
    <property type="entry name" value="NUCLEOTIDYLTRANSFERASE, RIBONUCLEASE H"/>
    <property type="match status" value="1"/>
</dbReference>
<accession>A0A6L2LPI4</accession>
<keyword evidence="4" id="KW-0548">Nucleotidyltransferase</keyword>
<proteinExistence type="predicted"/>
<evidence type="ECO:0000256" key="1">
    <source>
        <dbReference type="SAM" id="MobiDB-lite"/>
    </source>
</evidence>
<feature type="transmembrane region" description="Helical" evidence="2">
    <location>
        <begin position="148"/>
        <end position="173"/>
    </location>
</feature>
<feature type="compositionally biased region" description="Basic and acidic residues" evidence="1">
    <location>
        <begin position="387"/>
        <end position="398"/>
    </location>
</feature>
<keyword evidence="4" id="KW-0695">RNA-directed DNA polymerase</keyword>
<feature type="domain" description="Tf2-1-like SH3-like" evidence="3">
    <location>
        <begin position="40"/>
        <end position="96"/>
    </location>
</feature>
<feature type="compositionally biased region" description="Basic and acidic residues" evidence="1">
    <location>
        <begin position="312"/>
        <end position="344"/>
    </location>
</feature>
<dbReference type="EMBL" id="BKCJ010004792">
    <property type="protein sequence ID" value="GEU63120.1"/>
    <property type="molecule type" value="Genomic_DNA"/>
</dbReference>
<dbReference type="AlphaFoldDB" id="A0A6L2LPI4"/>
<keyword evidence="2" id="KW-0472">Membrane</keyword>
<evidence type="ECO:0000259" key="3">
    <source>
        <dbReference type="Pfam" id="PF24626"/>
    </source>
</evidence>
<reference evidence="4" key="1">
    <citation type="journal article" date="2019" name="Sci. Rep.">
        <title>Draft genome of Tanacetum cinerariifolium, the natural source of mosquito coil.</title>
        <authorList>
            <person name="Yamashiro T."/>
            <person name="Shiraishi A."/>
            <person name="Satake H."/>
            <person name="Nakayama K."/>
        </authorList>
    </citation>
    <scope>NUCLEOTIDE SEQUENCE</scope>
</reference>